<feature type="transmembrane region" description="Helical" evidence="1">
    <location>
        <begin position="76"/>
        <end position="94"/>
    </location>
</feature>
<keyword evidence="1" id="KW-0812">Transmembrane</keyword>
<organism evidence="2 3">
    <name type="scientific">Cuscuta campestris</name>
    <dbReference type="NCBI Taxonomy" id="132261"/>
    <lineage>
        <taxon>Eukaryota</taxon>
        <taxon>Viridiplantae</taxon>
        <taxon>Streptophyta</taxon>
        <taxon>Embryophyta</taxon>
        <taxon>Tracheophyta</taxon>
        <taxon>Spermatophyta</taxon>
        <taxon>Magnoliopsida</taxon>
        <taxon>eudicotyledons</taxon>
        <taxon>Gunneridae</taxon>
        <taxon>Pentapetalae</taxon>
        <taxon>asterids</taxon>
        <taxon>lamiids</taxon>
        <taxon>Solanales</taxon>
        <taxon>Convolvulaceae</taxon>
        <taxon>Cuscuteae</taxon>
        <taxon>Cuscuta</taxon>
        <taxon>Cuscuta subgen. Grammica</taxon>
        <taxon>Cuscuta sect. Cleistogrammica</taxon>
    </lineage>
</organism>
<protein>
    <submittedName>
        <fullName evidence="2">Uncharacterized protein</fullName>
    </submittedName>
</protein>
<keyword evidence="1" id="KW-0472">Membrane</keyword>
<evidence type="ECO:0000313" key="2">
    <source>
        <dbReference type="EMBL" id="VFQ69702.1"/>
    </source>
</evidence>
<evidence type="ECO:0000256" key="1">
    <source>
        <dbReference type="SAM" id="Phobius"/>
    </source>
</evidence>
<keyword evidence="3" id="KW-1185">Reference proteome</keyword>
<evidence type="ECO:0000313" key="3">
    <source>
        <dbReference type="Proteomes" id="UP000595140"/>
    </source>
</evidence>
<accession>A0A484L0U5</accession>
<proteinExistence type="predicted"/>
<dbReference type="EMBL" id="OOIL02000824">
    <property type="protein sequence ID" value="VFQ69702.1"/>
    <property type="molecule type" value="Genomic_DNA"/>
</dbReference>
<gene>
    <name evidence="2" type="ORF">CCAM_LOCUS11478</name>
</gene>
<sequence length="123" mass="13728">MMLKSTQRGRLRSPCKLSILNSSLTNDSGLDKMNPMVQIDLNLELKGPKSAFCPVVSESSGARFGRLRGLRMIRKGVLHSVFPFFWLGGCGFVLEVRTILIVPGNTSTDMSKFRDIFENGFKE</sequence>
<keyword evidence="1" id="KW-1133">Transmembrane helix</keyword>
<name>A0A484L0U5_9ASTE</name>
<dbReference type="AlphaFoldDB" id="A0A484L0U5"/>
<reference evidence="2 3" key="1">
    <citation type="submission" date="2018-04" db="EMBL/GenBank/DDBJ databases">
        <authorList>
            <person name="Vogel A."/>
        </authorList>
    </citation>
    <scope>NUCLEOTIDE SEQUENCE [LARGE SCALE GENOMIC DNA]</scope>
</reference>
<dbReference type="Proteomes" id="UP000595140">
    <property type="component" value="Unassembled WGS sequence"/>
</dbReference>